<dbReference type="WBParaSite" id="PSAMB.scaffold1106size35885.g10973.t1">
    <property type="protein sequence ID" value="PSAMB.scaffold1106size35885.g10973.t1"/>
    <property type="gene ID" value="PSAMB.scaffold1106size35885.g10973"/>
</dbReference>
<dbReference type="Proteomes" id="UP000887566">
    <property type="component" value="Unplaced"/>
</dbReference>
<dbReference type="InterPro" id="IPR006026">
    <property type="entry name" value="Peptidase_Metallo"/>
</dbReference>
<dbReference type="GO" id="GO:0030574">
    <property type="term" value="P:collagen catabolic process"/>
    <property type="evidence" value="ECO:0007669"/>
    <property type="project" value="TreeGrafter"/>
</dbReference>
<evidence type="ECO:0000256" key="1">
    <source>
        <dbReference type="ARBA" id="ARBA00010370"/>
    </source>
</evidence>
<dbReference type="GO" id="GO:0006508">
    <property type="term" value="P:proteolysis"/>
    <property type="evidence" value="ECO:0007669"/>
    <property type="project" value="UniProtKB-KW"/>
</dbReference>
<dbReference type="Pfam" id="PF00413">
    <property type="entry name" value="Peptidase_M10"/>
    <property type="match status" value="1"/>
</dbReference>
<keyword evidence="5" id="KW-0862">Zinc</keyword>
<evidence type="ECO:0000313" key="8">
    <source>
        <dbReference type="Proteomes" id="UP000887566"/>
    </source>
</evidence>
<accession>A0A914UN41</accession>
<dbReference type="InterPro" id="IPR001818">
    <property type="entry name" value="Pept_M10_metallopeptidase"/>
</dbReference>
<dbReference type="Pfam" id="PF01471">
    <property type="entry name" value="PG_binding_1"/>
    <property type="match status" value="1"/>
</dbReference>
<proteinExistence type="inferred from homology"/>
<dbReference type="GO" id="GO:0030198">
    <property type="term" value="P:extracellular matrix organization"/>
    <property type="evidence" value="ECO:0007669"/>
    <property type="project" value="TreeGrafter"/>
</dbReference>
<dbReference type="SUPFAM" id="SSF47090">
    <property type="entry name" value="PGBD-like"/>
    <property type="match status" value="1"/>
</dbReference>
<dbReference type="AlphaFoldDB" id="A0A914UN41"/>
<name>A0A914UN41_9BILA</name>
<keyword evidence="3" id="KW-0479">Metal-binding</keyword>
<evidence type="ECO:0000256" key="2">
    <source>
        <dbReference type="ARBA" id="ARBA00022670"/>
    </source>
</evidence>
<evidence type="ECO:0000313" key="9">
    <source>
        <dbReference type="WBParaSite" id="PSAMB.scaffold1106size35885.g10973.t1"/>
    </source>
</evidence>
<evidence type="ECO:0000256" key="4">
    <source>
        <dbReference type="ARBA" id="ARBA00022801"/>
    </source>
</evidence>
<feature type="domain" description="Peptidase metallopeptidase" evidence="7">
    <location>
        <begin position="145"/>
        <end position="279"/>
    </location>
</feature>
<dbReference type="SMART" id="SM00235">
    <property type="entry name" value="ZnMc"/>
    <property type="match status" value="1"/>
</dbReference>
<dbReference type="GO" id="GO:0004222">
    <property type="term" value="F:metalloendopeptidase activity"/>
    <property type="evidence" value="ECO:0007669"/>
    <property type="project" value="InterPro"/>
</dbReference>
<dbReference type="Gene3D" id="3.40.390.10">
    <property type="entry name" value="Collagenase (Catalytic Domain)"/>
    <property type="match status" value="1"/>
</dbReference>
<evidence type="ECO:0000259" key="7">
    <source>
        <dbReference type="SMART" id="SM00235"/>
    </source>
</evidence>
<protein>
    <submittedName>
        <fullName evidence="9">Peptidase metallopeptidase domain-containing protein</fullName>
    </submittedName>
</protein>
<dbReference type="InterPro" id="IPR002477">
    <property type="entry name" value="Peptidoglycan-bd-like"/>
</dbReference>
<evidence type="ECO:0000256" key="6">
    <source>
        <dbReference type="ARBA" id="ARBA00023049"/>
    </source>
</evidence>
<evidence type="ECO:0000256" key="3">
    <source>
        <dbReference type="ARBA" id="ARBA00022723"/>
    </source>
</evidence>
<dbReference type="PANTHER" id="PTHR10201:SF323">
    <property type="entry name" value="MATRIX METALLOPROTEINASE-21"/>
    <property type="match status" value="1"/>
</dbReference>
<comment type="similarity">
    <text evidence="1">Belongs to the peptidase M10A family.</text>
</comment>
<keyword evidence="6" id="KW-0482">Metalloprotease</keyword>
<sequence length="279" mass="31301">MDLYNGRCLLLGIAVQFLATVNVVYARPASNRNAFPSSLVQYMERYGYLSSSGGSASVQSGSSLELASIQSRSSVESALRRLQRFNGLEVTGVLDAATEKLLARQRCGMTDFPTEQDLNKMKKLRRRRGGNSRSLLQRLKRYAFHSKKWTSKEISFRIDNAALSLTMSEVRPVIVKALRTWEKVSGLRFVEKSPTESATIEISFQRTNHGDGYPFRDLIVLAHAFLPDTPSIAGDIHFNDGLTWSKLSHNSPENGSPIVWFLIMYRYALRTGVTLEIEA</sequence>
<dbReference type="InterPro" id="IPR024079">
    <property type="entry name" value="MetalloPept_cat_dom_sf"/>
</dbReference>
<dbReference type="PANTHER" id="PTHR10201">
    <property type="entry name" value="MATRIX METALLOPROTEINASE"/>
    <property type="match status" value="1"/>
</dbReference>
<dbReference type="SUPFAM" id="SSF55486">
    <property type="entry name" value="Metalloproteases ('zincins'), catalytic domain"/>
    <property type="match status" value="1"/>
</dbReference>
<organism evidence="8 9">
    <name type="scientific">Plectus sambesii</name>
    <dbReference type="NCBI Taxonomy" id="2011161"/>
    <lineage>
        <taxon>Eukaryota</taxon>
        <taxon>Metazoa</taxon>
        <taxon>Ecdysozoa</taxon>
        <taxon>Nematoda</taxon>
        <taxon>Chromadorea</taxon>
        <taxon>Plectida</taxon>
        <taxon>Plectina</taxon>
        <taxon>Plectoidea</taxon>
        <taxon>Plectidae</taxon>
        <taxon>Plectus</taxon>
    </lineage>
</organism>
<reference evidence="9" key="1">
    <citation type="submission" date="2022-11" db="UniProtKB">
        <authorList>
            <consortium name="WormBaseParasite"/>
        </authorList>
    </citation>
    <scope>IDENTIFICATION</scope>
</reference>
<dbReference type="InterPro" id="IPR036365">
    <property type="entry name" value="PGBD-like_sf"/>
</dbReference>
<keyword evidence="4" id="KW-0378">Hydrolase</keyword>
<evidence type="ECO:0000256" key="5">
    <source>
        <dbReference type="ARBA" id="ARBA00022833"/>
    </source>
</evidence>
<keyword evidence="8" id="KW-1185">Reference proteome</keyword>
<keyword evidence="2" id="KW-0645">Protease</keyword>
<dbReference type="GO" id="GO:0031012">
    <property type="term" value="C:extracellular matrix"/>
    <property type="evidence" value="ECO:0007669"/>
    <property type="project" value="InterPro"/>
</dbReference>
<dbReference type="GO" id="GO:0008270">
    <property type="term" value="F:zinc ion binding"/>
    <property type="evidence" value="ECO:0007669"/>
    <property type="project" value="InterPro"/>
</dbReference>